<name>D7KW06_ARALL</name>
<dbReference type="AlphaFoldDB" id="D7KW06"/>
<feature type="non-terminal residue" evidence="1">
    <location>
        <position position="1"/>
    </location>
</feature>
<sequence>KEIGVGEDNELGSLLLKREFFKNEVRMLEEKNLGVKNSILAYMEYEMRNLLSE</sequence>
<dbReference type="Proteomes" id="UP000008694">
    <property type="component" value="Unassembled WGS sequence"/>
</dbReference>
<reference evidence="2" key="1">
    <citation type="journal article" date="2011" name="Nat. Genet.">
        <title>The Arabidopsis lyrata genome sequence and the basis of rapid genome size change.</title>
        <authorList>
            <person name="Hu T.T."/>
            <person name="Pattyn P."/>
            <person name="Bakker E.G."/>
            <person name="Cao J."/>
            <person name="Cheng J.-F."/>
            <person name="Clark R.M."/>
            <person name="Fahlgren N."/>
            <person name="Fawcett J.A."/>
            <person name="Grimwood J."/>
            <person name="Gundlach H."/>
            <person name="Haberer G."/>
            <person name="Hollister J.D."/>
            <person name="Ossowski S."/>
            <person name="Ottilar R.P."/>
            <person name="Salamov A.A."/>
            <person name="Schneeberger K."/>
            <person name="Spannagl M."/>
            <person name="Wang X."/>
            <person name="Yang L."/>
            <person name="Nasrallah M.E."/>
            <person name="Bergelson J."/>
            <person name="Carrington J.C."/>
            <person name="Gaut B.S."/>
            <person name="Schmutz J."/>
            <person name="Mayer K.F.X."/>
            <person name="Van de Peer Y."/>
            <person name="Grigoriev I.V."/>
            <person name="Nordborg M."/>
            <person name="Weigel D."/>
            <person name="Guo Y.-L."/>
        </authorList>
    </citation>
    <scope>NUCLEOTIDE SEQUENCE [LARGE SCALE GENOMIC DNA]</scope>
    <source>
        <strain evidence="2">cv. MN47</strain>
    </source>
</reference>
<dbReference type="HOGENOM" id="CLU_3074820_0_0_1"/>
<keyword evidence="2" id="KW-1185">Reference proteome</keyword>
<accession>D7KW06</accession>
<gene>
    <name evidence="1" type="ORF">ARALYDRAFT_675238</name>
</gene>
<organism evidence="2">
    <name type="scientific">Arabidopsis lyrata subsp. lyrata</name>
    <name type="common">Lyre-leaved rock-cress</name>
    <dbReference type="NCBI Taxonomy" id="81972"/>
    <lineage>
        <taxon>Eukaryota</taxon>
        <taxon>Viridiplantae</taxon>
        <taxon>Streptophyta</taxon>
        <taxon>Embryophyta</taxon>
        <taxon>Tracheophyta</taxon>
        <taxon>Spermatophyta</taxon>
        <taxon>Magnoliopsida</taxon>
        <taxon>eudicotyledons</taxon>
        <taxon>Gunneridae</taxon>
        <taxon>Pentapetalae</taxon>
        <taxon>rosids</taxon>
        <taxon>malvids</taxon>
        <taxon>Brassicales</taxon>
        <taxon>Brassicaceae</taxon>
        <taxon>Camelineae</taxon>
        <taxon>Arabidopsis</taxon>
    </lineage>
</organism>
<dbReference type="EMBL" id="GL348714">
    <property type="protein sequence ID" value="EFH64344.1"/>
    <property type="molecule type" value="Genomic_DNA"/>
</dbReference>
<evidence type="ECO:0000313" key="2">
    <source>
        <dbReference type="Proteomes" id="UP000008694"/>
    </source>
</evidence>
<protein>
    <submittedName>
        <fullName evidence="1">Predicted protein</fullName>
    </submittedName>
</protein>
<dbReference type="Gramene" id="Al_scaffold_0002_388">
    <property type="protein sequence ID" value="Al_scaffold_0002_388"/>
    <property type="gene ID" value="Al_scaffold_0002_388"/>
</dbReference>
<evidence type="ECO:0000313" key="1">
    <source>
        <dbReference type="EMBL" id="EFH64344.1"/>
    </source>
</evidence>
<proteinExistence type="predicted"/>